<evidence type="ECO:0000313" key="2">
    <source>
        <dbReference type="Proteomes" id="UP000004169"/>
    </source>
</evidence>
<dbReference type="Proteomes" id="UP000004169">
    <property type="component" value="Unassembled WGS sequence"/>
</dbReference>
<comment type="caution">
    <text evidence="1">The sequence shown here is derived from an EMBL/GenBank/DDBJ whole genome shotgun (WGS) entry which is preliminary data.</text>
</comment>
<gene>
    <name evidence="1" type="ORF">PHAMO_440004</name>
</gene>
<organism evidence="1 2">
    <name type="scientific">Magnetospirillum molischianum DSM 120</name>
    <dbReference type="NCBI Taxonomy" id="1150626"/>
    <lineage>
        <taxon>Bacteria</taxon>
        <taxon>Pseudomonadati</taxon>
        <taxon>Pseudomonadota</taxon>
        <taxon>Alphaproteobacteria</taxon>
        <taxon>Rhodospirillales</taxon>
        <taxon>Rhodospirillaceae</taxon>
        <taxon>Magnetospirillum</taxon>
    </lineage>
</organism>
<evidence type="ECO:0000313" key="1">
    <source>
        <dbReference type="EMBL" id="CCG42745.1"/>
    </source>
</evidence>
<dbReference type="AlphaFoldDB" id="H8FWK7"/>
<protein>
    <submittedName>
        <fullName evidence="1">Uncharacterized protein</fullName>
    </submittedName>
</protein>
<reference evidence="1 2" key="1">
    <citation type="journal article" date="2012" name="J. Bacteriol.">
        <title>Draft Genome Sequence of the Purple Photosynthetic Bacterium Phaeospirillum molischianum DSM120, a Particularly Versatile Bacterium.</title>
        <authorList>
            <person name="Duquesne K."/>
            <person name="Prima V."/>
            <person name="Ji B."/>
            <person name="Rouy Z."/>
            <person name="Medigue C."/>
            <person name="Talla E."/>
            <person name="Sturgis J.N."/>
        </authorList>
    </citation>
    <scope>NUCLEOTIDE SEQUENCE [LARGE SCALE GENOMIC DNA]</scope>
    <source>
        <strain evidence="2">DSM120</strain>
    </source>
</reference>
<dbReference type="EMBL" id="CAHP01000039">
    <property type="protein sequence ID" value="CCG42745.1"/>
    <property type="molecule type" value="Genomic_DNA"/>
</dbReference>
<keyword evidence="2" id="KW-1185">Reference proteome</keyword>
<accession>H8FWK7</accession>
<name>H8FWK7_MAGML</name>
<sequence>MPAVNTTHQMFDLRSLTLDEFTRLLVHFPFNRGHNLRLRNI</sequence>
<proteinExistence type="predicted"/>